<dbReference type="Proteomes" id="UP000886384">
    <property type="component" value="Unassembled WGS sequence"/>
</dbReference>
<comment type="caution">
    <text evidence="3">The sequence shown here is derived from an EMBL/GenBank/DDBJ whole genome shotgun (WGS) entry which is preliminary data.</text>
</comment>
<dbReference type="Gene3D" id="3.20.20.450">
    <property type="entry name" value="EAL domain"/>
    <property type="match status" value="1"/>
</dbReference>
<dbReference type="InterPro" id="IPR052340">
    <property type="entry name" value="RNase_Y/CdgJ"/>
</dbReference>
<evidence type="ECO:0000259" key="1">
    <source>
        <dbReference type="PROSITE" id="PS50883"/>
    </source>
</evidence>
<dbReference type="SMART" id="SM00052">
    <property type="entry name" value="EAL"/>
    <property type="match status" value="1"/>
</dbReference>
<dbReference type="InterPro" id="IPR014408">
    <property type="entry name" value="dGMP_Pdiesterase_EAL/HD-GYP"/>
</dbReference>
<accession>A0A7C1VVN4</accession>
<sequence length="406" mass="45879">MNDVLDLSSIVIARQPIFDRQYQTYAYELLFRNNSEDNAANFDQFDGDLATTKVINYSFLEFGIDNLIGNHLAFVNLTRNFILNGDPLPFAGDRVVLEVLEDIEVDDELITAVRKLAHHGYHIALDDFIFHESLRPLLEVASIVKVDILSLSEAALREHVEILKTYPVKLLAEKVETKAEFELCFELGFEYFQGYFFCRPNIVEGKAIPENKLLLLELISKLQHEDIQFHEIENIISHDPGLSFKLLRLLNSAAIGFPREITSLKEGLVILGISSIKKWTMLIALSEMNSGPTELLHVTLVRAKMAEKLAHHFNCSSQTGFLIGLFSTIDVLLSKPMQEIISPMPLMNEIKLALISHGGIKGQLLTNVTDYCEGRWRDIAENPTLEEMSESFVEATKWAKITLGSI</sequence>
<organism evidence="3">
    <name type="scientific">Methylophaga aminisulfidivorans</name>
    <dbReference type="NCBI Taxonomy" id="230105"/>
    <lineage>
        <taxon>Bacteria</taxon>
        <taxon>Pseudomonadati</taxon>
        <taxon>Pseudomonadota</taxon>
        <taxon>Gammaproteobacteria</taxon>
        <taxon>Thiotrichales</taxon>
        <taxon>Piscirickettsiaceae</taxon>
        <taxon>Methylophaga</taxon>
    </lineage>
</organism>
<feature type="domain" description="EAL" evidence="1">
    <location>
        <begin position="1"/>
        <end position="214"/>
    </location>
</feature>
<gene>
    <name evidence="3" type="ORF">ENI26_00835</name>
</gene>
<dbReference type="Gene3D" id="1.10.3210.10">
    <property type="entry name" value="Hypothetical protein af1432"/>
    <property type="match status" value="1"/>
</dbReference>
<reference evidence="3" key="1">
    <citation type="journal article" date="2020" name="mSystems">
        <title>Genome- and Community-Level Interaction Insights into Carbon Utilization and Element Cycling Functions of Hydrothermarchaeota in Hydrothermal Sediment.</title>
        <authorList>
            <person name="Zhou Z."/>
            <person name="Liu Y."/>
            <person name="Xu W."/>
            <person name="Pan J."/>
            <person name="Luo Z.H."/>
            <person name="Li M."/>
        </authorList>
    </citation>
    <scope>NUCLEOTIDE SEQUENCE [LARGE SCALE GENOMIC DNA]</scope>
    <source>
        <strain evidence="3">HyVt-380</strain>
    </source>
</reference>
<dbReference type="InterPro" id="IPR035919">
    <property type="entry name" value="EAL_sf"/>
</dbReference>
<dbReference type="PANTHER" id="PTHR33525:SF4">
    <property type="entry name" value="CYCLIC DI-GMP PHOSPHODIESTERASE CDGJ"/>
    <property type="match status" value="1"/>
</dbReference>
<dbReference type="PROSITE" id="PS51833">
    <property type="entry name" value="HDOD"/>
    <property type="match status" value="1"/>
</dbReference>
<dbReference type="SUPFAM" id="SSF109604">
    <property type="entry name" value="HD-domain/PDEase-like"/>
    <property type="match status" value="1"/>
</dbReference>
<evidence type="ECO:0000313" key="3">
    <source>
        <dbReference type="EMBL" id="HEC72899.1"/>
    </source>
</evidence>
<dbReference type="Pfam" id="PF00563">
    <property type="entry name" value="EAL"/>
    <property type="match status" value="1"/>
</dbReference>
<name>A0A7C1VVN4_9GAMM</name>
<dbReference type="InterPro" id="IPR001633">
    <property type="entry name" value="EAL_dom"/>
</dbReference>
<proteinExistence type="predicted"/>
<protein>
    <submittedName>
        <fullName evidence="3">HDOD domain-containing protein</fullName>
    </submittedName>
</protein>
<feature type="domain" description="HDOD" evidence="2">
    <location>
        <begin position="208"/>
        <end position="392"/>
    </location>
</feature>
<dbReference type="Pfam" id="PF08668">
    <property type="entry name" value="HDOD"/>
    <property type="match status" value="1"/>
</dbReference>
<dbReference type="PIRSF" id="PIRSF003180">
    <property type="entry name" value="DiGMPpdiest_YuxH"/>
    <property type="match status" value="1"/>
</dbReference>
<dbReference type="EMBL" id="DRHY01000021">
    <property type="protein sequence ID" value="HEC72899.1"/>
    <property type="molecule type" value="Genomic_DNA"/>
</dbReference>
<dbReference type="AlphaFoldDB" id="A0A7C1VVN4"/>
<dbReference type="SUPFAM" id="SSF141868">
    <property type="entry name" value="EAL domain-like"/>
    <property type="match status" value="1"/>
</dbReference>
<evidence type="ECO:0000259" key="2">
    <source>
        <dbReference type="PROSITE" id="PS51833"/>
    </source>
</evidence>
<dbReference type="PROSITE" id="PS50883">
    <property type="entry name" value="EAL"/>
    <property type="match status" value="1"/>
</dbReference>
<dbReference type="InterPro" id="IPR013976">
    <property type="entry name" value="HDOD"/>
</dbReference>
<dbReference type="PANTHER" id="PTHR33525">
    <property type="match status" value="1"/>
</dbReference>